<protein>
    <submittedName>
        <fullName evidence="1">Uncharacterized protein</fullName>
    </submittedName>
</protein>
<dbReference type="EMBL" id="GGEC01091719">
    <property type="protein sequence ID" value="MBX72203.1"/>
    <property type="molecule type" value="Transcribed_RNA"/>
</dbReference>
<evidence type="ECO:0000313" key="1">
    <source>
        <dbReference type="EMBL" id="MBX72203.1"/>
    </source>
</evidence>
<sequence length="45" mass="5078">MQLQFTTCWLETTFKKLVRGINNLKPNANTCSIISVESFACLLSL</sequence>
<name>A0A2P2QZ00_RHIMU</name>
<organism evidence="1">
    <name type="scientific">Rhizophora mucronata</name>
    <name type="common">Asiatic mangrove</name>
    <dbReference type="NCBI Taxonomy" id="61149"/>
    <lineage>
        <taxon>Eukaryota</taxon>
        <taxon>Viridiplantae</taxon>
        <taxon>Streptophyta</taxon>
        <taxon>Embryophyta</taxon>
        <taxon>Tracheophyta</taxon>
        <taxon>Spermatophyta</taxon>
        <taxon>Magnoliopsida</taxon>
        <taxon>eudicotyledons</taxon>
        <taxon>Gunneridae</taxon>
        <taxon>Pentapetalae</taxon>
        <taxon>rosids</taxon>
        <taxon>fabids</taxon>
        <taxon>Malpighiales</taxon>
        <taxon>Rhizophoraceae</taxon>
        <taxon>Rhizophora</taxon>
    </lineage>
</organism>
<accession>A0A2P2QZ00</accession>
<proteinExistence type="predicted"/>
<reference evidence="1" key="1">
    <citation type="submission" date="2018-02" db="EMBL/GenBank/DDBJ databases">
        <title>Rhizophora mucronata_Transcriptome.</title>
        <authorList>
            <person name="Meera S.P."/>
            <person name="Sreeshan A."/>
            <person name="Augustine A."/>
        </authorList>
    </citation>
    <scope>NUCLEOTIDE SEQUENCE</scope>
    <source>
        <tissue evidence="1">Leaf</tissue>
    </source>
</reference>
<dbReference type="AlphaFoldDB" id="A0A2P2QZ00"/>